<dbReference type="AlphaFoldDB" id="A0A327QMW2"/>
<reference evidence="2 3" key="1">
    <citation type="submission" date="2018-06" db="EMBL/GenBank/DDBJ databases">
        <title>Genomic Encyclopedia of Archaeal and Bacterial Type Strains, Phase II (KMG-II): from individual species to whole genera.</title>
        <authorList>
            <person name="Goeker M."/>
        </authorList>
    </citation>
    <scope>NUCLEOTIDE SEQUENCE [LARGE SCALE GENOMIC DNA]</scope>
    <source>
        <strain evidence="2 3">DSM 23857</strain>
    </source>
</reference>
<dbReference type="SUPFAM" id="SSF160631">
    <property type="entry name" value="SMI1/KNR4-like"/>
    <property type="match status" value="1"/>
</dbReference>
<comment type="caution">
    <text evidence="2">The sequence shown here is derived from an EMBL/GenBank/DDBJ whole genome shotgun (WGS) entry which is preliminary data.</text>
</comment>
<evidence type="ECO:0000313" key="3">
    <source>
        <dbReference type="Proteomes" id="UP000249547"/>
    </source>
</evidence>
<dbReference type="InterPro" id="IPR018958">
    <property type="entry name" value="Knr4/Smi1-like_dom"/>
</dbReference>
<dbReference type="InterPro" id="IPR037883">
    <property type="entry name" value="Knr4/Smi1-like_sf"/>
</dbReference>
<dbReference type="RefSeq" id="WP_111597663.1">
    <property type="nucleotide sequence ID" value="NZ_QLLL01000004.1"/>
</dbReference>
<evidence type="ECO:0000259" key="1">
    <source>
        <dbReference type="Pfam" id="PF09346"/>
    </source>
</evidence>
<keyword evidence="3" id="KW-1185">Reference proteome</keyword>
<sequence length="240" mass="27490">MITPLAQLQSMLHVEYTSIDGDQFQVALFEPFTQEEITALAKLFPQQQLPGELRELLAFARGFDFWGIEEISFSTIAKDYDELFPFALQLAGDDLGNFWLLDINKDGKLGCVFFVCHDPGVVIKQANDLTEFIFQVHEFGQKMQHSTLNTVQEIVVYNVWTEHNSLLDHAMAKDSNDVALREFAAQLPEHFSIGDLRGKPNQAGFAFGHAEEDPIRHETLYLWGIERKERKGFLQKIFHL</sequence>
<dbReference type="Pfam" id="PF09346">
    <property type="entry name" value="SMI1_KNR4"/>
    <property type="match status" value="1"/>
</dbReference>
<protein>
    <submittedName>
        <fullName evidence="2">SMI1/KNR4 family protein SUKH-1</fullName>
    </submittedName>
</protein>
<dbReference type="Proteomes" id="UP000249547">
    <property type="component" value="Unassembled WGS sequence"/>
</dbReference>
<gene>
    <name evidence="2" type="ORF">LX64_02188</name>
</gene>
<dbReference type="OrthoDB" id="701486at2"/>
<proteinExistence type="predicted"/>
<organism evidence="2 3">
    <name type="scientific">Chitinophaga skermanii</name>
    <dbReference type="NCBI Taxonomy" id="331697"/>
    <lineage>
        <taxon>Bacteria</taxon>
        <taxon>Pseudomonadati</taxon>
        <taxon>Bacteroidota</taxon>
        <taxon>Chitinophagia</taxon>
        <taxon>Chitinophagales</taxon>
        <taxon>Chitinophagaceae</taxon>
        <taxon>Chitinophaga</taxon>
    </lineage>
</organism>
<dbReference type="EMBL" id="QLLL01000004">
    <property type="protein sequence ID" value="RAJ05034.1"/>
    <property type="molecule type" value="Genomic_DNA"/>
</dbReference>
<accession>A0A327QMW2</accession>
<evidence type="ECO:0000313" key="2">
    <source>
        <dbReference type="EMBL" id="RAJ05034.1"/>
    </source>
</evidence>
<feature type="domain" description="Knr4/Smi1-like" evidence="1">
    <location>
        <begin position="31"/>
        <end position="133"/>
    </location>
</feature>
<dbReference type="Gene3D" id="3.40.1580.10">
    <property type="entry name" value="SMI1/KNR4-like"/>
    <property type="match status" value="1"/>
</dbReference>
<name>A0A327QMW2_9BACT</name>